<dbReference type="Proteomes" id="UP001596223">
    <property type="component" value="Unassembled WGS sequence"/>
</dbReference>
<dbReference type="Pfam" id="PF21090">
    <property type="entry name" value="P-loop_SecA"/>
    <property type="match status" value="2"/>
</dbReference>
<dbReference type="NCBIfam" id="TIGR04221">
    <property type="entry name" value="SecA2_Mycobac"/>
    <property type="match status" value="1"/>
</dbReference>
<dbReference type="SUPFAM" id="SSF81886">
    <property type="entry name" value="Helical scaffold and wing domains of SecA"/>
    <property type="match status" value="1"/>
</dbReference>
<evidence type="ECO:0000256" key="8">
    <source>
        <dbReference type="ARBA" id="ARBA00022927"/>
    </source>
</evidence>
<dbReference type="InterPro" id="IPR000185">
    <property type="entry name" value="SecA"/>
</dbReference>
<dbReference type="InterPro" id="IPR011115">
    <property type="entry name" value="SecA_DEAD"/>
</dbReference>
<dbReference type="InterPro" id="IPR014018">
    <property type="entry name" value="SecA_motor_DEAD"/>
</dbReference>
<dbReference type="CDD" id="cd17928">
    <property type="entry name" value="DEXDc_SecA"/>
    <property type="match status" value="1"/>
</dbReference>
<dbReference type="InterPro" id="IPR014001">
    <property type="entry name" value="Helicase_ATP-bd"/>
</dbReference>
<dbReference type="CDD" id="cd18803">
    <property type="entry name" value="SF2_C_secA"/>
    <property type="match status" value="1"/>
</dbReference>
<feature type="binding site" evidence="12">
    <location>
        <position position="484"/>
    </location>
    <ligand>
        <name>ATP</name>
        <dbReference type="ChEBI" id="CHEBI:30616"/>
    </ligand>
</feature>
<evidence type="ECO:0000313" key="16">
    <source>
        <dbReference type="Proteomes" id="UP001596223"/>
    </source>
</evidence>
<evidence type="ECO:0000259" key="14">
    <source>
        <dbReference type="PROSITE" id="PS51196"/>
    </source>
</evidence>
<evidence type="ECO:0000256" key="7">
    <source>
        <dbReference type="ARBA" id="ARBA00022840"/>
    </source>
</evidence>
<dbReference type="InterPro" id="IPR044722">
    <property type="entry name" value="SecA_SF2_C"/>
</dbReference>
<evidence type="ECO:0000256" key="2">
    <source>
        <dbReference type="ARBA" id="ARBA00007650"/>
    </source>
</evidence>
<gene>
    <name evidence="15" type="primary">secA2</name>
    <name evidence="12" type="synonym">secA</name>
    <name evidence="15" type="ORF">ACFP3H_22945</name>
</gene>
<dbReference type="EMBL" id="JBHSQN010000015">
    <property type="protein sequence ID" value="MFC6013922.1"/>
    <property type="molecule type" value="Genomic_DNA"/>
</dbReference>
<feature type="binding site" evidence="12">
    <location>
        <begin position="95"/>
        <end position="99"/>
    </location>
    <ligand>
        <name>ATP</name>
        <dbReference type="ChEBI" id="CHEBI:30616"/>
    </ligand>
</feature>
<feature type="domain" description="SecA family profile" evidence="14">
    <location>
        <begin position="1"/>
        <end position="573"/>
    </location>
</feature>
<evidence type="ECO:0000256" key="6">
    <source>
        <dbReference type="ARBA" id="ARBA00022741"/>
    </source>
</evidence>
<evidence type="ECO:0000256" key="3">
    <source>
        <dbReference type="ARBA" id="ARBA00022448"/>
    </source>
</evidence>
<name>A0ABW1JWN9_9NOCA</name>
<dbReference type="PANTHER" id="PTHR30612">
    <property type="entry name" value="SECA INNER MEMBRANE COMPONENT OF SEC PROTEIN SECRETION SYSTEM"/>
    <property type="match status" value="1"/>
</dbReference>
<dbReference type="InterPro" id="IPR036266">
    <property type="entry name" value="SecA_Wing/Scaffold_sf"/>
</dbReference>
<dbReference type="InterPro" id="IPR011130">
    <property type="entry name" value="SecA_preprotein_X-link_dom"/>
</dbReference>
<evidence type="ECO:0000259" key="13">
    <source>
        <dbReference type="PROSITE" id="PS51192"/>
    </source>
</evidence>
<evidence type="ECO:0000256" key="11">
    <source>
        <dbReference type="ARBA" id="ARBA00023136"/>
    </source>
</evidence>
<evidence type="ECO:0000313" key="15">
    <source>
        <dbReference type="EMBL" id="MFC6013922.1"/>
    </source>
</evidence>
<keyword evidence="5 12" id="KW-0963">Cytoplasm</keyword>
<keyword evidence="16" id="KW-1185">Reference proteome</keyword>
<dbReference type="SMART" id="SM00957">
    <property type="entry name" value="SecA_DEAD"/>
    <property type="match status" value="1"/>
</dbReference>
<dbReference type="InterPro" id="IPR036670">
    <property type="entry name" value="SecA_X-link_sf"/>
</dbReference>
<dbReference type="HAMAP" id="MF_01382">
    <property type="entry name" value="SecA"/>
    <property type="match status" value="1"/>
</dbReference>
<reference evidence="16" key="1">
    <citation type="journal article" date="2019" name="Int. J. Syst. Evol. Microbiol.">
        <title>The Global Catalogue of Microorganisms (GCM) 10K type strain sequencing project: providing services to taxonomists for standard genome sequencing and annotation.</title>
        <authorList>
            <consortium name="The Broad Institute Genomics Platform"/>
            <consortium name="The Broad Institute Genome Sequencing Center for Infectious Disease"/>
            <person name="Wu L."/>
            <person name="Ma J."/>
        </authorList>
    </citation>
    <scope>NUCLEOTIDE SEQUENCE [LARGE SCALE GENOMIC DNA]</scope>
    <source>
        <strain evidence="16">CCUG 36956</strain>
    </source>
</reference>
<evidence type="ECO:0000256" key="4">
    <source>
        <dbReference type="ARBA" id="ARBA00022475"/>
    </source>
</evidence>
<dbReference type="EC" id="7.4.2.8" evidence="12"/>
<comment type="subunit">
    <text evidence="12">Monomer and homodimer. Part of the essential Sec protein translocation apparatus which comprises SecA, SecYEG and auxiliary proteins SecDF. Other proteins may also be involved.</text>
</comment>
<dbReference type="InterPro" id="IPR011116">
    <property type="entry name" value="SecA_Wing/Scaffold"/>
</dbReference>
<evidence type="ECO:0000256" key="10">
    <source>
        <dbReference type="ARBA" id="ARBA00023010"/>
    </source>
</evidence>
<evidence type="ECO:0000256" key="5">
    <source>
        <dbReference type="ARBA" id="ARBA00022490"/>
    </source>
</evidence>
<dbReference type="InterPro" id="IPR027417">
    <property type="entry name" value="P-loop_NTPase"/>
</dbReference>
<dbReference type="Pfam" id="PF07517">
    <property type="entry name" value="SecA_DEAD"/>
    <property type="match status" value="1"/>
</dbReference>
<dbReference type="Pfam" id="PF01043">
    <property type="entry name" value="SecA_PP_bind"/>
    <property type="match status" value="1"/>
</dbReference>
<comment type="function">
    <text evidence="12">Part of the Sec protein translocase complex. Interacts with the SecYEG preprotein conducting channel. Has a central role in coupling the hydrolysis of ATP to the transfer of proteins into and across the cell membrane, serving as an ATP-driven molecular motor driving the stepwise translocation of polypeptide chains across the membrane.</text>
</comment>
<keyword evidence="9 12" id="KW-1278">Translocase</keyword>
<dbReference type="SUPFAM" id="SSF81767">
    <property type="entry name" value="Pre-protein crosslinking domain of SecA"/>
    <property type="match status" value="1"/>
</dbReference>
<dbReference type="PANTHER" id="PTHR30612:SF0">
    <property type="entry name" value="CHLOROPLAST PROTEIN-TRANSPORTING ATPASE"/>
    <property type="match status" value="1"/>
</dbReference>
<comment type="subcellular location">
    <subcellularLocation>
        <location evidence="12">Cell membrane</location>
        <topology evidence="12">Peripheral membrane protein</topology>
        <orientation evidence="12">Cytoplasmic side</orientation>
    </subcellularLocation>
    <subcellularLocation>
        <location evidence="12">Cytoplasm</location>
    </subcellularLocation>
    <subcellularLocation>
        <location evidence="1">Membrane</location>
        <topology evidence="1">Peripheral membrane protein</topology>
    </subcellularLocation>
    <text evidence="12">Distribution is 50-50.</text>
</comment>
<dbReference type="Gene3D" id="3.90.1440.10">
    <property type="entry name" value="SecA, preprotein cross-linking domain"/>
    <property type="match status" value="1"/>
</dbReference>
<dbReference type="PROSITE" id="PS51196">
    <property type="entry name" value="SECA_MOTOR_DEAD"/>
    <property type="match status" value="1"/>
</dbReference>
<comment type="similarity">
    <text evidence="2 12">Belongs to the SecA family.</text>
</comment>
<sequence length="741" mass="79741">MARGWQDGFWRLLQGRAVVKEARRRAEVVAAAGTHEARVAALPDSELAAAVGTEAEFLAVAREAAVRSLGMRPFDVQLLGASWMSSGQVVQMATGEGKTLAAAIAAAGYVRAGQRVHVASVNDYLARRDAEWMAPLYRLLGVRVGWIVNASTAAERRAAYAADVTYGAISEFGFDVLRDRTVTAVADLVAPEPAVLLVDEADSVLVDEALVPLVLAGQAAPAGADEQVAALVRSLLPGVHYLTDQQARNVELTPAGAVAVESALGGIDLYAAEQVGTVLPAVNVALHAQALLHRDVDYLVRDGKVGLINQSRGRVAQRQRWPDGLQAAVEAKEAIEVSSGGEILDSLTIQSLVGSYRRLCGMTGTAVAAGEQLRAFYDLRVSVVAPNVPCVRVDEPDLIFATRTEKNAAIVERIAREHATGRPVLVGTPDVAASERLAAELAAAGVPCVVLNARNDAEEAAIIAEAGVFGAVTVSTQMAGRGTDIRLGGTDGADHDRIAALGGLCVIGTARHAATRLDDQLRGRAGRQGDPGGSVFFVSLDDDLVRRHAPRTDQDPEYRIRHAQRVAEGADLEIHANTWHYHQLTAQHRAIIGERRDELLRTDRAARDLARSCPDRYAEVAATVDEPTLIEATRQITLFHLDRCWSEHLALLTEVREGIHLWALARERPLTQFHRAAMTAFREIAPTITERTEHTFLTVEITSAGVDLNAAGLRRPTSTWTYLVHEQPFGGQSELRQLYGM</sequence>
<dbReference type="PROSITE" id="PS51192">
    <property type="entry name" value="HELICASE_ATP_BIND_1"/>
    <property type="match status" value="1"/>
</dbReference>
<keyword evidence="4 12" id="KW-1003">Cell membrane</keyword>
<accession>A0ABW1JWN9</accession>
<keyword evidence="6 12" id="KW-0547">Nucleotide-binding</keyword>
<dbReference type="InterPro" id="IPR026389">
    <property type="entry name" value="SecA_Actinobact-type"/>
</dbReference>
<keyword evidence="10 12" id="KW-0811">Translocation</keyword>
<dbReference type="Pfam" id="PF07516">
    <property type="entry name" value="SecA_SW"/>
    <property type="match status" value="1"/>
</dbReference>
<keyword evidence="7 12" id="KW-0067">ATP-binding</keyword>
<evidence type="ECO:0000256" key="12">
    <source>
        <dbReference type="HAMAP-Rule" id="MF_01382"/>
    </source>
</evidence>
<feature type="domain" description="Helicase ATP-binding" evidence="13">
    <location>
        <begin position="79"/>
        <end position="239"/>
    </location>
</feature>
<protein>
    <recommendedName>
        <fullName evidence="12">Protein translocase subunit SecA</fullName>
        <ecNumber evidence="12">7.4.2.8</ecNumber>
    </recommendedName>
</protein>
<keyword evidence="11 12" id="KW-0472">Membrane</keyword>
<comment type="caution">
    <text evidence="15">The sequence shown here is derived from an EMBL/GenBank/DDBJ whole genome shotgun (WGS) entry which is preliminary data.</text>
</comment>
<evidence type="ECO:0000256" key="1">
    <source>
        <dbReference type="ARBA" id="ARBA00004170"/>
    </source>
</evidence>
<dbReference type="Gene3D" id="1.10.3060.10">
    <property type="entry name" value="Helical scaffold and wing domains of SecA"/>
    <property type="match status" value="1"/>
</dbReference>
<dbReference type="RefSeq" id="WP_378609084.1">
    <property type="nucleotide sequence ID" value="NZ_JBHSQN010000015.1"/>
</dbReference>
<dbReference type="InterPro" id="IPR020937">
    <property type="entry name" value="SecA_CS"/>
</dbReference>
<comment type="catalytic activity">
    <reaction evidence="12">
        <text>ATP + H2O + cellular proteinSide 1 = ADP + phosphate + cellular proteinSide 2.</text>
        <dbReference type="EC" id="7.4.2.8"/>
    </reaction>
</comment>
<keyword evidence="8 12" id="KW-0653">Protein transport</keyword>
<feature type="binding site" evidence="12">
    <location>
        <position position="77"/>
    </location>
    <ligand>
        <name>ATP</name>
        <dbReference type="ChEBI" id="CHEBI:30616"/>
    </ligand>
</feature>
<evidence type="ECO:0000256" key="9">
    <source>
        <dbReference type="ARBA" id="ARBA00022967"/>
    </source>
</evidence>
<keyword evidence="3 12" id="KW-0813">Transport</keyword>
<dbReference type="PROSITE" id="PS01312">
    <property type="entry name" value="SECA"/>
    <property type="match status" value="1"/>
</dbReference>
<dbReference type="SUPFAM" id="SSF52540">
    <property type="entry name" value="P-loop containing nucleoside triphosphate hydrolases"/>
    <property type="match status" value="2"/>
</dbReference>
<dbReference type="PRINTS" id="PR00906">
    <property type="entry name" value="SECA"/>
</dbReference>
<proteinExistence type="inferred from homology"/>
<organism evidence="15 16">
    <name type="scientific">Nocardia lasii</name>
    <dbReference type="NCBI Taxonomy" id="1616107"/>
    <lineage>
        <taxon>Bacteria</taxon>
        <taxon>Bacillati</taxon>
        <taxon>Actinomycetota</taxon>
        <taxon>Actinomycetes</taxon>
        <taxon>Mycobacteriales</taxon>
        <taxon>Nocardiaceae</taxon>
        <taxon>Nocardia</taxon>
    </lineage>
</organism>
<dbReference type="SMART" id="SM00958">
    <property type="entry name" value="SecA_PP_bind"/>
    <property type="match status" value="1"/>
</dbReference>
<dbReference type="Gene3D" id="3.40.50.300">
    <property type="entry name" value="P-loop containing nucleotide triphosphate hydrolases"/>
    <property type="match status" value="2"/>
</dbReference>